<organism evidence="1 2">
    <name type="scientific">Dendrobium nobile</name>
    <name type="common">Orchid</name>
    <dbReference type="NCBI Taxonomy" id="94219"/>
    <lineage>
        <taxon>Eukaryota</taxon>
        <taxon>Viridiplantae</taxon>
        <taxon>Streptophyta</taxon>
        <taxon>Embryophyta</taxon>
        <taxon>Tracheophyta</taxon>
        <taxon>Spermatophyta</taxon>
        <taxon>Magnoliopsida</taxon>
        <taxon>Liliopsida</taxon>
        <taxon>Asparagales</taxon>
        <taxon>Orchidaceae</taxon>
        <taxon>Epidendroideae</taxon>
        <taxon>Malaxideae</taxon>
        <taxon>Dendrobiinae</taxon>
        <taxon>Dendrobium</taxon>
    </lineage>
</organism>
<accession>A0A8T3AJB7</accession>
<protein>
    <submittedName>
        <fullName evidence="1">Uncharacterized protein</fullName>
    </submittedName>
</protein>
<name>A0A8T3AJB7_DENNO</name>
<gene>
    <name evidence="1" type="ORF">KFK09_024437</name>
</gene>
<comment type="caution">
    <text evidence="1">The sequence shown here is derived from an EMBL/GenBank/DDBJ whole genome shotgun (WGS) entry which is preliminary data.</text>
</comment>
<keyword evidence="2" id="KW-1185">Reference proteome</keyword>
<dbReference type="EMBL" id="JAGYWB010000017">
    <property type="protein sequence ID" value="KAI0494305.1"/>
    <property type="molecule type" value="Genomic_DNA"/>
</dbReference>
<sequence length="112" mass="12352">MELVVGGKRIVIQGDTGLSKAGVSLKSLIRTIQNVGGFLLELQCFEGVKHQDVEGILTSVQPLIQEFSEVFQSPRHIIVTIVIGIKLARIYSGKDYNSTLSDLSFRVLFFLS</sequence>
<evidence type="ECO:0000313" key="2">
    <source>
        <dbReference type="Proteomes" id="UP000829196"/>
    </source>
</evidence>
<reference evidence="1" key="1">
    <citation type="journal article" date="2022" name="Front. Genet.">
        <title>Chromosome-Scale Assembly of the Dendrobium nobile Genome Provides Insights Into the Molecular Mechanism of the Biosynthesis of the Medicinal Active Ingredient of Dendrobium.</title>
        <authorList>
            <person name="Xu Q."/>
            <person name="Niu S.-C."/>
            <person name="Li K.-L."/>
            <person name="Zheng P.-J."/>
            <person name="Zhang X.-J."/>
            <person name="Jia Y."/>
            <person name="Liu Y."/>
            <person name="Niu Y.-X."/>
            <person name="Yu L.-H."/>
            <person name="Chen D.-F."/>
            <person name="Zhang G.-Q."/>
        </authorList>
    </citation>
    <scope>NUCLEOTIDE SEQUENCE</scope>
    <source>
        <tissue evidence="1">Leaf</tissue>
    </source>
</reference>
<evidence type="ECO:0000313" key="1">
    <source>
        <dbReference type="EMBL" id="KAI0494305.1"/>
    </source>
</evidence>
<dbReference type="AlphaFoldDB" id="A0A8T3AJB7"/>
<dbReference type="Proteomes" id="UP000829196">
    <property type="component" value="Unassembled WGS sequence"/>
</dbReference>
<proteinExistence type="predicted"/>